<evidence type="ECO:0000256" key="3">
    <source>
        <dbReference type="ARBA" id="ARBA00022692"/>
    </source>
</evidence>
<keyword evidence="2" id="KW-1003">Cell membrane</keyword>
<feature type="transmembrane region" description="Helical" evidence="6">
    <location>
        <begin position="49"/>
        <end position="69"/>
    </location>
</feature>
<reference evidence="7 8" key="1">
    <citation type="submission" date="2015-07" db="EMBL/GenBank/DDBJ databases">
        <authorList>
            <person name="Noorani M."/>
        </authorList>
    </citation>
    <scope>NUCLEOTIDE SEQUENCE [LARGE SCALE GENOMIC DNA]</scope>
    <source>
        <strain evidence="7 8">CECT 5088</strain>
    </source>
</reference>
<dbReference type="PANTHER" id="PTHR40277">
    <property type="entry name" value="BLL5419 PROTEIN"/>
    <property type="match status" value="1"/>
</dbReference>
<evidence type="ECO:0000256" key="1">
    <source>
        <dbReference type="ARBA" id="ARBA00004651"/>
    </source>
</evidence>
<keyword evidence="5 6" id="KW-0472">Membrane</keyword>
<evidence type="ECO:0008006" key="9">
    <source>
        <dbReference type="Google" id="ProtNLM"/>
    </source>
</evidence>
<keyword evidence="8" id="KW-1185">Reference proteome</keyword>
<evidence type="ECO:0000256" key="2">
    <source>
        <dbReference type="ARBA" id="ARBA00022475"/>
    </source>
</evidence>
<gene>
    <name evidence="7" type="ORF">JAN5088_00005</name>
</gene>
<feature type="transmembrane region" description="Helical" evidence="6">
    <location>
        <begin position="16"/>
        <end position="37"/>
    </location>
</feature>
<evidence type="ECO:0000256" key="6">
    <source>
        <dbReference type="SAM" id="Phobius"/>
    </source>
</evidence>
<accession>A0A0M6XM14</accession>
<comment type="subcellular location">
    <subcellularLocation>
        <location evidence="1">Cell membrane</location>
        <topology evidence="1">Multi-pass membrane protein</topology>
    </subcellularLocation>
</comment>
<dbReference type="EMBL" id="CXPG01000005">
    <property type="protein sequence ID" value="CTQ31251.1"/>
    <property type="molecule type" value="Genomic_DNA"/>
</dbReference>
<keyword evidence="3 6" id="KW-0812">Transmembrane</keyword>
<feature type="transmembrane region" description="Helical" evidence="6">
    <location>
        <begin position="75"/>
        <end position="97"/>
    </location>
</feature>
<dbReference type="PANTHER" id="PTHR40277:SF1">
    <property type="entry name" value="BLL5419 PROTEIN"/>
    <property type="match status" value="1"/>
</dbReference>
<dbReference type="Proteomes" id="UP000048908">
    <property type="component" value="Unassembled WGS sequence"/>
</dbReference>
<evidence type="ECO:0000256" key="4">
    <source>
        <dbReference type="ARBA" id="ARBA00022989"/>
    </source>
</evidence>
<keyword evidence="4 6" id="KW-1133">Transmembrane helix</keyword>
<feature type="transmembrane region" description="Helical" evidence="6">
    <location>
        <begin position="129"/>
        <end position="150"/>
    </location>
</feature>
<proteinExistence type="predicted"/>
<name>A0A0M6XM14_9RHOB</name>
<dbReference type="GO" id="GO:0005886">
    <property type="term" value="C:plasma membrane"/>
    <property type="evidence" value="ECO:0007669"/>
    <property type="project" value="UniProtKB-SubCell"/>
</dbReference>
<sequence>MAGVTRSLRALLRRPWVRYGLGLVLILFLLSLLDLRAMADTLLDARPGYLALAVATGVGLMAFSGYRWSRLVDPALGVGTMVFVRLTFVSAFAGLFLPGTIGTEAMRVLGLSRATGGVVAVSSVLADRVLSLLAQVVLALLAVALLPSALRDDLVLWGAGGLLAIVAGVGAVMHRGLRRAVLRAMSRFDRPHLLVGRAFEALDTFRNRRMMAWAFVLALLLQVFRAVFLWTCALTFDADIAVWHFLIALPLVSLVELVPITFAGVGTRDAAFAVVLAQFGIPPETSVPVSLLAFVLGSVVASLPGAWLWMTLPSRDA</sequence>
<protein>
    <recommendedName>
        <fullName evidence="9">Flippase-like domain-containing protein</fullName>
    </recommendedName>
</protein>
<feature type="transmembrane region" description="Helical" evidence="6">
    <location>
        <begin position="287"/>
        <end position="310"/>
    </location>
</feature>
<dbReference type="AlphaFoldDB" id="A0A0M6XM14"/>
<feature type="transmembrane region" description="Helical" evidence="6">
    <location>
        <begin position="156"/>
        <end position="177"/>
    </location>
</feature>
<evidence type="ECO:0000256" key="5">
    <source>
        <dbReference type="ARBA" id="ARBA00023136"/>
    </source>
</evidence>
<feature type="transmembrane region" description="Helical" evidence="6">
    <location>
        <begin position="212"/>
        <end position="236"/>
    </location>
</feature>
<dbReference type="STRING" id="282197.SAMN04488517_101746"/>
<evidence type="ECO:0000313" key="8">
    <source>
        <dbReference type="Proteomes" id="UP000048908"/>
    </source>
</evidence>
<organism evidence="7 8">
    <name type="scientific">Jannaschia rubra</name>
    <dbReference type="NCBI Taxonomy" id="282197"/>
    <lineage>
        <taxon>Bacteria</taxon>
        <taxon>Pseudomonadati</taxon>
        <taxon>Pseudomonadota</taxon>
        <taxon>Alphaproteobacteria</taxon>
        <taxon>Rhodobacterales</taxon>
        <taxon>Roseobacteraceae</taxon>
        <taxon>Jannaschia</taxon>
    </lineage>
</organism>
<evidence type="ECO:0000313" key="7">
    <source>
        <dbReference type="EMBL" id="CTQ31251.1"/>
    </source>
</evidence>
<feature type="transmembrane region" description="Helical" evidence="6">
    <location>
        <begin position="242"/>
        <end position="266"/>
    </location>
</feature>
<dbReference type="InterPro" id="IPR022791">
    <property type="entry name" value="L-PG_synthase/AglD"/>
</dbReference>
<dbReference type="Pfam" id="PF03706">
    <property type="entry name" value="LPG_synthase_TM"/>
    <property type="match status" value="1"/>
</dbReference>